<dbReference type="PANTHER" id="PTHR44252">
    <property type="entry name" value="D-ERYTHRULOSE REDUCTASE"/>
    <property type="match status" value="1"/>
</dbReference>
<dbReference type="InterPro" id="IPR002347">
    <property type="entry name" value="SDR_fam"/>
</dbReference>
<dbReference type="EC" id="1.1.1.47" evidence="3"/>
<comment type="similarity">
    <text evidence="1">Belongs to the short-chain dehydrogenases/reductases (SDR) family.</text>
</comment>
<protein>
    <submittedName>
        <fullName evidence="3">Glucose 1-dehydrogenase</fullName>
        <ecNumber evidence="3">1.1.1.47</ecNumber>
    </submittedName>
</protein>
<proteinExistence type="inferred from homology"/>
<dbReference type="PRINTS" id="PR00081">
    <property type="entry name" value="GDHRDH"/>
</dbReference>
<gene>
    <name evidence="3" type="ORF">U1T56_14570</name>
</gene>
<dbReference type="PANTHER" id="PTHR44252:SF3">
    <property type="entry name" value="D-ERYTHRULOSE REDUCTASE-RELATED"/>
    <property type="match status" value="1"/>
</dbReference>
<keyword evidence="4" id="KW-1185">Reference proteome</keyword>
<dbReference type="Pfam" id="PF13561">
    <property type="entry name" value="adh_short_C2"/>
    <property type="match status" value="1"/>
</dbReference>
<dbReference type="GO" id="GO:0047936">
    <property type="term" value="F:glucose 1-dehydrogenase [NAD(P)+] activity"/>
    <property type="evidence" value="ECO:0007669"/>
    <property type="project" value="UniProtKB-EC"/>
</dbReference>
<sequence length="256" mass="26904">MPAFVERFSLAGKRALVTGASKGIGFEICRVLADAGADIAAVARDAEGLAEVEAAVEALGRRCVVIEADLATIEAPREAASRALAAFGTIDILVNNAGIALLDELLVAEVEDWDRTMAVNLRAPFLLAQALAPAMIEQRSGKIINISSQTGIVALERHGAYAASKNGLNALTKVMTVEWSRYNIQCNAVCPTIVMTPMGEKVWSDPEKHGPMLAKTPLGRFGKPVEVADVVLFLASKASDLVTGEAILCDGGFTAG</sequence>
<organism evidence="3 4">
    <name type="scientific">Benzoatithermus flavus</name>
    <dbReference type="NCBI Taxonomy" id="3108223"/>
    <lineage>
        <taxon>Bacteria</taxon>
        <taxon>Pseudomonadati</taxon>
        <taxon>Pseudomonadota</taxon>
        <taxon>Alphaproteobacteria</taxon>
        <taxon>Geminicoccales</taxon>
        <taxon>Geminicoccaceae</taxon>
        <taxon>Benzoatithermus</taxon>
    </lineage>
</organism>
<evidence type="ECO:0000313" key="3">
    <source>
        <dbReference type="EMBL" id="MEK0084378.1"/>
    </source>
</evidence>
<evidence type="ECO:0000313" key="4">
    <source>
        <dbReference type="Proteomes" id="UP001375743"/>
    </source>
</evidence>
<keyword evidence="3" id="KW-0560">Oxidoreductase</keyword>
<dbReference type="PRINTS" id="PR00080">
    <property type="entry name" value="SDRFAMILY"/>
</dbReference>
<dbReference type="SUPFAM" id="SSF51735">
    <property type="entry name" value="NAD(P)-binding Rossmann-fold domains"/>
    <property type="match status" value="1"/>
</dbReference>
<name>A0ABU8XVC6_9PROT</name>
<reference evidence="3 4" key="1">
    <citation type="submission" date="2024-01" db="EMBL/GenBank/DDBJ databases">
        <title>Multi-omics insights into the function and evolution of sodium benzoate biodegradation pathways in Benzoatithermus flavus gen. nov., sp. nov. from hot spring.</title>
        <authorList>
            <person name="Hu C.-J."/>
            <person name="Li W.-J."/>
        </authorList>
    </citation>
    <scope>NUCLEOTIDE SEQUENCE [LARGE SCALE GENOMIC DNA]</scope>
    <source>
        <strain evidence="3 4">SYSU G07066</strain>
    </source>
</reference>
<dbReference type="Proteomes" id="UP001375743">
    <property type="component" value="Unassembled WGS sequence"/>
</dbReference>
<dbReference type="InterPro" id="IPR051737">
    <property type="entry name" value="L-xylulose/Carbonyl_redctase"/>
</dbReference>
<dbReference type="NCBIfam" id="NF005559">
    <property type="entry name" value="PRK07231.1"/>
    <property type="match status" value="1"/>
</dbReference>
<dbReference type="InterPro" id="IPR036291">
    <property type="entry name" value="NAD(P)-bd_dom_sf"/>
</dbReference>
<dbReference type="RefSeq" id="WP_418160228.1">
    <property type="nucleotide sequence ID" value="NZ_JBBLZC010000014.1"/>
</dbReference>
<comment type="caution">
    <text evidence="3">The sequence shown here is derived from an EMBL/GenBank/DDBJ whole genome shotgun (WGS) entry which is preliminary data.</text>
</comment>
<keyword evidence="2" id="KW-0521">NADP</keyword>
<evidence type="ECO:0000256" key="2">
    <source>
        <dbReference type="ARBA" id="ARBA00022857"/>
    </source>
</evidence>
<dbReference type="Gene3D" id="3.40.50.720">
    <property type="entry name" value="NAD(P)-binding Rossmann-like Domain"/>
    <property type="match status" value="1"/>
</dbReference>
<evidence type="ECO:0000256" key="1">
    <source>
        <dbReference type="ARBA" id="ARBA00006484"/>
    </source>
</evidence>
<dbReference type="EMBL" id="JBBLZC010000014">
    <property type="protein sequence ID" value="MEK0084378.1"/>
    <property type="molecule type" value="Genomic_DNA"/>
</dbReference>
<accession>A0ABU8XVC6</accession>